<dbReference type="InterPro" id="IPR001304">
    <property type="entry name" value="C-type_lectin-like"/>
</dbReference>
<feature type="domain" description="Link" evidence="21">
    <location>
        <begin position="152"/>
        <end position="247"/>
    </location>
</feature>
<dbReference type="PROSITE" id="PS01187">
    <property type="entry name" value="EGF_CA"/>
    <property type="match status" value="1"/>
</dbReference>
<dbReference type="InterPro" id="IPR000538">
    <property type="entry name" value="Link_dom"/>
</dbReference>
<dbReference type="Proteomes" id="UP000694580">
    <property type="component" value="Chromosome 4"/>
</dbReference>
<feature type="chain" id="PRO_5044227339" description="Neurocan core protein-like" evidence="16">
    <location>
        <begin position="25"/>
        <end position="1113"/>
    </location>
</feature>
<feature type="disulfide bond" evidence="14">
    <location>
        <begin position="296"/>
        <end position="317"/>
    </location>
</feature>
<reference evidence="22" key="3">
    <citation type="submission" date="2025-09" db="UniProtKB">
        <authorList>
            <consortium name="Ensembl"/>
        </authorList>
    </citation>
    <scope>IDENTIFICATION</scope>
</reference>
<dbReference type="PROSITE" id="PS00010">
    <property type="entry name" value="ASX_HYDROXYL"/>
    <property type="match status" value="1"/>
</dbReference>
<dbReference type="FunFam" id="3.10.100.10:FF:000002">
    <property type="entry name" value="Hyaluronan proteoglycan link protein 1"/>
    <property type="match status" value="2"/>
</dbReference>
<dbReference type="PROSITE" id="PS50835">
    <property type="entry name" value="IG_LIKE"/>
    <property type="match status" value="1"/>
</dbReference>
<reference evidence="22" key="2">
    <citation type="submission" date="2025-08" db="UniProtKB">
        <authorList>
            <consortium name="Ensembl"/>
        </authorList>
    </citation>
    <scope>IDENTIFICATION</scope>
</reference>
<dbReference type="Pfam" id="PF00059">
    <property type="entry name" value="Lectin_C"/>
    <property type="match status" value="1"/>
</dbReference>
<dbReference type="PANTHER" id="PTHR22804:SF24">
    <property type="entry name" value="NEUROCAN CORE PROTEIN"/>
    <property type="match status" value="1"/>
</dbReference>
<evidence type="ECO:0000256" key="7">
    <source>
        <dbReference type="ARBA" id="ARBA00022837"/>
    </source>
</evidence>
<evidence type="ECO:0000259" key="18">
    <source>
        <dbReference type="PROSITE" id="PS50041"/>
    </source>
</evidence>
<dbReference type="RefSeq" id="XP_028834206.1">
    <property type="nucleotide sequence ID" value="XM_028978373.1"/>
</dbReference>
<dbReference type="FunFam" id="2.10.25.10:FF:000006">
    <property type="entry name" value="Versican core protein-like isoform 1"/>
    <property type="match status" value="1"/>
</dbReference>
<keyword evidence="3 12" id="KW-0245">EGF-like domain</keyword>
<dbReference type="GO" id="GO:0005509">
    <property type="term" value="F:calcium ion binding"/>
    <property type="evidence" value="ECO:0007669"/>
    <property type="project" value="InterPro"/>
</dbReference>
<feature type="region of interest" description="Disordered" evidence="15">
    <location>
        <begin position="374"/>
        <end position="396"/>
    </location>
</feature>
<dbReference type="InterPro" id="IPR018097">
    <property type="entry name" value="EGF_Ca-bd_CS"/>
</dbReference>
<feature type="compositionally biased region" description="Low complexity" evidence="15">
    <location>
        <begin position="705"/>
        <end position="714"/>
    </location>
</feature>
<organism evidence="22 23">
    <name type="scientific">Denticeps clupeoides</name>
    <name type="common">denticle herring</name>
    <dbReference type="NCBI Taxonomy" id="299321"/>
    <lineage>
        <taxon>Eukaryota</taxon>
        <taxon>Metazoa</taxon>
        <taxon>Chordata</taxon>
        <taxon>Craniata</taxon>
        <taxon>Vertebrata</taxon>
        <taxon>Euteleostomi</taxon>
        <taxon>Actinopterygii</taxon>
        <taxon>Neopterygii</taxon>
        <taxon>Teleostei</taxon>
        <taxon>Clupei</taxon>
        <taxon>Clupeiformes</taxon>
        <taxon>Denticipitoidei</taxon>
        <taxon>Denticipitidae</taxon>
        <taxon>Denticeps</taxon>
    </lineage>
</organism>
<dbReference type="InterPro" id="IPR003599">
    <property type="entry name" value="Ig_sub"/>
</dbReference>
<feature type="disulfide bond" evidence="13">
    <location>
        <begin position="1015"/>
        <end position="1058"/>
    </location>
</feature>
<dbReference type="PROSITE" id="PS01241">
    <property type="entry name" value="LINK_1"/>
    <property type="match status" value="1"/>
</dbReference>
<dbReference type="InterPro" id="IPR016186">
    <property type="entry name" value="C-type_lectin-like/link_sf"/>
</dbReference>
<dbReference type="GeneTree" id="ENSGT00940000158649"/>
<dbReference type="PROSITE" id="PS00022">
    <property type="entry name" value="EGF_1"/>
    <property type="match status" value="2"/>
</dbReference>
<dbReference type="InterPro" id="IPR001881">
    <property type="entry name" value="EGF-like_Ca-bd_dom"/>
</dbReference>
<evidence type="ECO:0000256" key="10">
    <source>
        <dbReference type="ARBA" id="ARBA00023180"/>
    </source>
</evidence>
<dbReference type="CDD" id="cd03517">
    <property type="entry name" value="Link_domain_CSPGs_modules_1_3"/>
    <property type="match status" value="1"/>
</dbReference>
<evidence type="ECO:0008006" key="24">
    <source>
        <dbReference type="Google" id="ProtNLM"/>
    </source>
</evidence>
<dbReference type="Pfam" id="PF00008">
    <property type="entry name" value="EGF"/>
    <property type="match status" value="2"/>
</dbReference>
<gene>
    <name evidence="22" type="primary">LOC114789207</name>
</gene>
<keyword evidence="7" id="KW-0106">Calcium</keyword>
<feature type="domain" description="EGF-like" evidence="17">
    <location>
        <begin position="808"/>
        <end position="844"/>
    </location>
</feature>
<feature type="compositionally biased region" description="Basic and acidic residues" evidence="15">
    <location>
        <begin position="1104"/>
        <end position="1113"/>
    </location>
</feature>
<dbReference type="FunFam" id="2.10.25.10:FF:000173">
    <property type="entry name" value="Neurogenic locus notch protein 2"/>
    <property type="match status" value="1"/>
</dbReference>
<evidence type="ECO:0000256" key="5">
    <source>
        <dbReference type="ARBA" id="ARBA00022729"/>
    </source>
</evidence>
<dbReference type="GO" id="GO:0002052">
    <property type="term" value="P:positive regulation of neuroblast proliferation"/>
    <property type="evidence" value="ECO:0007669"/>
    <property type="project" value="TreeGrafter"/>
</dbReference>
<reference evidence="22 23" key="1">
    <citation type="submission" date="2020-06" db="EMBL/GenBank/DDBJ databases">
        <authorList>
            <consortium name="Wellcome Sanger Institute Data Sharing"/>
        </authorList>
    </citation>
    <scope>NUCLEOTIDE SEQUENCE [LARGE SCALE GENOMIC DNA]</scope>
</reference>
<dbReference type="PANTHER" id="PTHR22804">
    <property type="entry name" value="AGGRECAN/VERSICAN PROTEOGLYCAN"/>
    <property type="match status" value="1"/>
</dbReference>
<dbReference type="InterPro" id="IPR035976">
    <property type="entry name" value="Sushi/SCR/CCP_sf"/>
</dbReference>
<dbReference type="SMART" id="SM00034">
    <property type="entry name" value="CLECT"/>
    <property type="match status" value="1"/>
</dbReference>
<evidence type="ECO:0000256" key="15">
    <source>
        <dbReference type="SAM" id="MobiDB-lite"/>
    </source>
</evidence>
<keyword evidence="10" id="KW-0325">Glycoprotein</keyword>
<evidence type="ECO:0000256" key="12">
    <source>
        <dbReference type="PROSITE-ProRule" id="PRU00076"/>
    </source>
</evidence>
<dbReference type="Gene3D" id="2.10.70.10">
    <property type="entry name" value="Complement Module, domain 1"/>
    <property type="match status" value="1"/>
</dbReference>
<evidence type="ECO:0000256" key="14">
    <source>
        <dbReference type="PROSITE-ProRule" id="PRU00323"/>
    </source>
</evidence>
<dbReference type="InterPro" id="IPR000742">
    <property type="entry name" value="EGF"/>
</dbReference>
<dbReference type="InterPro" id="IPR036179">
    <property type="entry name" value="Ig-like_dom_sf"/>
</dbReference>
<dbReference type="SUPFAM" id="SSF48726">
    <property type="entry name" value="Immunoglobulin"/>
    <property type="match status" value="1"/>
</dbReference>
<dbReference type="InterPro" id="IPR018378">
    <property type="entry name" value="C-type_lectin_CS"/>
</dbReference>
<evidence type="ECO:0000256" key="3">
    <source>
        <dbReference type="ARBA" id="ARBA00022536"/>
    </source>
</evidence>
<sequence length="1113" mass="122311">MSPLYIAGLPVLLLLSVGCDSSEAEGLVTLHRVTHPTLRQPLAGSTLLPCLFTLQTSPLYSPPPVRWTHSWTPNSDDQGSLQRTVLTVRDGEVRVHNSYVGRVSLPSYTTESHNASLLISELRSNDSGVFRCFIAVEDKYIQNTVSLEVTGVVFHYRAPSERYALSFSDGQRACQQNSADVASPTELKAAYHSGFNNCAAGWLSDQTVRYPVQSPELGCHGHREYSPGVRNYGKRDPTEMFDVYCFAKEMHGEVFHSFVPGKLSLLEAATHCLSLGSRLATVGQLYLAWKAGLDDCEPGWLADGSVRYPVSHPGSGCGDGQMGVYTINLNTSSTAQSNDTALFDAYCYREKAHNVLNNMFTSLLRPWKYMTEDSEAASGGTEPPTGELTQSGAASDLQPSNWTVLVDLDKENISRAEAWWSVDLPSQYVTLHLQPGEASLDWSGQLDSHQDDGVQASDLGPEAQGGSAKEEEEDEEGIFSGRVVTWNPTVLSPTTTEKRAKNALTSIVSSFMKPFNYFTGAEKTGATETMATEAGVAHSKMVPTGSPVSGMAGLNSWWGYTWLANPHTTPLKSTKVSEVGMSTVTSSTPAGSSQSDMDAELKITIVTEGWTAVLAQEPQEGRESEGSTWGESPSGPSTTLPGSTQSEISSPTTEGRLEISSITSSTSSGSTERIVRIEEARGEIQYKRKVKSDRSQRRDPKEPKTSSPEPTTTTMQSLEVTTGQETSEHLLTESVTHQVEVTSHKSESLLTSSMAVGVGKTTMPSPLTEDESQPVGSGILLPGNSSEGIVHINEEAVSRNETHGSGAEERPCQTSPCLHGGTCLPEGEGYGCFCPQGFTGESCEIDVDDCQSNPCKNGGTCIDKINSFVCLCLPSYNGDTCEKDTEGCEHGWKKFHGHCYRLFPRRHTWEDAEKDCREHSGHLTSVNSALEQDFLNSLGRENTWIGLNDRTVEEDFQWTDAMDLVYENWRANQPDNFFAGGEDCVVMIGREDGKWNDVPCNYNLPYICKKGTVLCGTPPAVENALLVGRRRSHYDIHATVRYQCADGYFQRHIPTARCRANGTWDRPKIICTKSRRSHRNRRQHHRSHHEHRRHRRHGARGHRDRSEGHGFRY</sequence>
<dbReference type="SMART" id="SM00409">
    <property type="entry name" value="IG"/>
    <property type="match status" value="1"/>
</dbReference>
<feature type="domain" description="Sushi" evidence="20">
    <location>
        <begin position="1013"/>
        <end position="1073"/>
    </location>
</feature>
<dbReference type="InterPro" id="IPR007110">
    <property type="entry name" value="Ig-like_dom"/>
</dbReference>
<comment type="subcellular location">
    <subcellularLocation>
        <location evidence="1">Secreted</location>
    </subcellularLocation>
</comment>
<feature type="domain" description="Ig-like" evidence="19">
    <location>
        <begin position="10"/>
        <end position="146"/>
    </location>
</feature>
<feature type="compositionally biased region" description="Low complexity" evidence="15">
    <location>
        <begin position="659"/>
        <end position="671"/>
    </location>
</feature>
<feature type="domain" description="C-type lectin" evidence="18">
    <location>
        <begin position="895"/>
        <end position="1009"/>
    </location>
</feature>
<feature type="domain" description="EGF-like" evidence="17">
    <location>
        <begin position="846"/>
        <end position="882"/>
    </location>
</feature>
<feature type="compositionally biased region" description="Polar residues" evidence="15">
    <location>
        <begin position="715"/>
        <end position="725"/>
    </location>
</feature>
<dbReference type="PROSITE" id="PS50026">
    <property type="entry name" value="EGF_3"/>
    <property type="match status" value="2"/>
</dbReference>
<keyword evidence="11" id="KW-0393">Immunoglobulin domain</keyword>
<evidence type="ECO:0000256" key="4">
    <source>
        <dbReference type="ARBA" id="ARBA00022659"/>
    </source>
</evidence>
<dbReference type="GO" id="GO:0005615">
    <property type="term" value="C:extracellular space"/>
    <property type="evidence" value="ECO:0007669"/>
    <property type="project" value="TreeGrafter"/>
</dbReference>
<comment type="caution">
    <text evidence="12">Lacks conserved residue(s) required for the propagation of feature annotation.</text>
</comment>
<dbReference type="GO" id="GO:0001501">
    <property type="term" value="P:skeletal system development"/>
    <property type="evidence" value="ECO:0007669"/>
    <property type="project" value="TreeGrafter"/>
</dbReference>
<feature type="region of interest" description="Disordered" evidence="15">
    <location>
        <begin position="617"/>
        <end position="726"/>
    </location>
</feature>
<evidence type="ECO:0000259" key="17">
    <source>
        <dbReference type="PROSITE" id="PS50026"/>
    </source>
</evidence>
<feature type="region of interest" description="Disordered" evidence="15">
    <location>
        <begin position="1072"/>
        <end position="1113"/>
    </location>
</feature>
<dbReference type="GO" id="GO:0072534">
    <property type="term" value="C:perineuronal net"/>
    <property type="evidence" value="ECO:0007669"/>
    <property type="project" value="TreeGrafter"/>
</dbReference>
<feature type="disulfide bond" evidence="14">
    <location>
        <begin position="198"/>
        <end position="219"/>
    </location>
</feature>
<dbReference type="PROSITE" id="PS01186">
    <property type="entry name" value="EGF_2"/>
    <property type="match status" value="1"/>
</dbReference>
<evidence type="ECO:0000256" key="9">
    <source>
        <dbReference type="ARBA" id="ARBA00023157"/>
    </source>
</evidence>
<keyword evidence="5 16" id="KW-0732">Signal</keyword>
<keyword evidence="4 13" id="KW-0768">Sushi</keyword>
<keyword evidence="23" id="KW-1185">Reference proteome</keyword>
<dbReference type="InterPro" id="IPR013783">
    <property type="entry name" value="Ig-like_fold"/>
</dbReference>
<dbReference type="GO" id="GO:0010001">
    <property type="term" value="P:glial cell differentiation"/>
    <property type="evidence" value="ECO:0007669"/>
    <property type="project" value="TreeGrafter"/>
</dbReference>
<keyword evidence="6" id="KW-0677">Repeat</keyword>
<dbReference type="GO" id="GO:0007417">
    <property type="term" value="P:central nervous system development"/>
    <property type="evidence" value="ECO:0007669"/>
    <property type="project" value="TreeGrafter"/>
</dbReference>
<evidence type="ECO:0000256" key="8">
    <source>
        <dbReference type="ARBA" id="ARBA00022974"/>
    </source>
</evidence>
<dbReference type="InterPro" id="IPR000152">
    <property type="entry name" value="EGF-type_Asp/Asn_hydroxyl_site"/>
</dbReference>
<name>A0AAY4EKS4_9TELE</name>
<evidence type="ECO:0000256" key="2">
    <source>
        <dbReference type="ARBA" id="ARBA00022525"/>
    </source>
</evidence>
<keyword evidence="8" id="KW-0654">Proteoglycan</keyword>
<dbReference type="GeneID" id="114789207"/>
<dbReference type="PROSITE" id="PS50041">
    <property type="entry name" value="C_TYPE_LECTIN_2"/>
    <property type="match status" value="1"/>
</dbReference>
<dbReference type="Pfam" id="PF00193">
    <property type="entry name" value="Xlink"/>
    <property type="match status" value="2"/>
</dbReference>
<dbReference type="PROSITE" id="PS50923">
    <property type="entry name" value="SUSHI"/>
    <property type="match status" value="1"/>
</dbReference>
<dbReference type="InterPro" id="IPR016187">
    <property type="entry name" value="CTDL_fold"/>
</dbReference>
<feature type="compositionally biased region" description="Polar residues" evidence="15">
    <location>
        <begin position="387"/>
        <end position="396"/>
    </location>
</feature>
<dbReference type="RefSeq" id="XP_028834204.1">
    <property type="nucleotide sequence ID" value="XM_028978371.1"/>
</dbReference>
<dbReference type="SMART" id="SM00181">
    <property type="entry name" value="EGF"/>
    <property type="match status" value="2"/>
</dbReference>
<dbReference type="SUPFAM" id="SSF57196">
    <property type="entry name" value="EGF/Laminin"/>
    <property type="match status" value="1"/>
</dbReference>
<dbReference type="CDD" id="cd00033">
    <property type="entry name" value="CCP"/>
    <property type="match status" value="1"/>
</dbReference>
<feature type="signal peptide" evidence="16">
    <location>
        <begin position="1"/>
        <end position="24"/>
    </location>
</feature>
<feature type="disulfide bond" evidence="12">
    <location>
        <begin position="872"/>
        <end position="881"/>
    </location>
</feature>
<dbReference type="Pfam" id="PF00084">
    <property type="entry name" value="Sushi"/>
    <property type="match status" value="1"/>
</dbReference>
<dbReference type="Gene3D" id="2.10.25.10">
    <property type="entry name" value="Laminin"/>
    <property type="match status" value="2"/>
</dbReference>
<feature type="disulfide bond" evidence="13">
    <location>
        <begin position="1044"/>
        <end position="1071"/>
    </location>
</feature>
<dbReference type="PROSITE" id="PS00615">
    <property type="entry name" value="C_TYPE_LECTIN_1"/>
    <property type="match status" value="1"/>
</dbReference>
<evidence type="ECO:0000313" key="22">
    <source>
        <dbReference type="Ensembl" id="ENSDCDP00010057959.1"/>
    </source>
</evidence>
<evidence type="ECO:0000256" key="16">
    <source>
        <dbReference type="SAM" id="SignalP"/>
    </source>
</evidence>
<evidence type="ECO:0000256" key="11">
    <source>
        <dbReference type="ARBA" id="ARBA00023319"/>
    </source>
</evidence>
<evidence type="ECO:0000256" key="1">
    <source>
        <dbReference type="ARBA" id="ARBA00004613"/>
    </source>
</evidence>
<accession>A0AAY4EKS4</accession>
<feature type="compositionally biased region" description="Low complexity" evidence="15">
    <location>
        <begin position="630"/>
        <end position="646"/>
    </location>
</feature>
<dbReference type="PRINTS" id="PR01265">
    <property type="entry name" value="LINKMODULE"/>
</dbReference>
<dbReference type="FunFam" id="3.10.100.10:FF:000003">
    <property type="entry name" value="Versican core protein"/>
    <property type="match status" value="1"/>
</dbReference>
<feature type="compositionally biased region" description="Basic and acidic residues" evidence="15">
    <location>
        <begin position="673"/>
        <end position="704"/>
    </location>
</feature>
<evidence type="ECO:0000259" key="20">
    <source>
        <dbReference type="PROSITE" id="PS50923"/>
    </source>
</evidence>
<feature type="compositionally biased region" description="Basic residues" evidence="15">
    <location>
        <begin position="1073"/>
        <end position="1103"/>
    </location>
</feature>
<dbReference type="PROSITE" id="PS50963">
    <property type="entry name" value="LINK_2"/>
    <property type="match status" value="2"/>
</dbReference>
<dbReference type="AlphaFoldDB" id="A0AAY4EKS4"/>
<keyword evidence="2" id="KW-0964">Secreted</keyword>
<protein>
    <recommendedName>
        <fullName evidence="24">Neurocan core protein-like</fullName>
    </recommendedName>
</protein>
<dbReference type="InterPro" id="IPR000436">
    <property type="entry name" value="Sushi_SCR_CCP_dom"/>
</dbReference>
<keyword evidence="9 12" id="KW-1015">Disulfide bond</keyword>
<feature type="disulfide bond" evidence="12">
    <location>
        <begin position="834"/>
        <end position="843"/>
    </location>
</feature>
<evidence type="ECO:0000259" key="21">
    <source>
        <dbReference type="PROSITE" id="PS50963"/>
    </source>
</evidence>
<dbReference type="FunFam" id="2.10.70.10:FF:000003">
    <property type="entry name" value="Versican core protein"/>
    <property type="match status" value="1"/>
</dbReference>
<dbReference type="CDD" id="cd00054">
    <property type="entry name" value="EGF_CA"/>
    <property type="match status" value="2"/>
</dbReference>
<dbReference type="SMART" id="SM00032">
    <property type="entry name" value="CCP"/>
    <property type="match status" value="1"/>
</dbReference>
<dbReference type="SUPFAM" id="SSF57535">
    <property type="entry name" value="Complement control module/SCR domain"/>
    <property type="match status" value="1"/>
</dbReference>
<dbReference type="SUPFAM" id="SSF56436">
    <property type="entry name" value="C-type lectin-like"/>
    <property type="match status" value="3"/>
</dbReference>
<evidence type="ECO:0000313" key="23">
    <source>
        <dbReference type="Proteomes" id="UP000694580"/>
    </source>
</evidence>
<dbReference type="GO" id="GO:0045202">
    <property type="term" value="C:synapse"/>
    <property type="evidence" value="ECO:0007669"/>
    <property type="project" value="TreeGrafter"/>
</dbReference>
<dbReference type="GO" id="GO:0005540">
    <property type="term" value="F:hyaluronic acid binding"/>
    <property type="evidence" value="ECO:0007669"/>
    <property type="project" value="InterPro"/>
</dbReference>
<evidence type="ECO:0000256" key="6">
    <source>
        <dbReference type="ARBA" id="ARBA00022737"/>
    </source>
</evidence>
<dbReference type="Gene3D" id="2.60.40.10">
    <property type="entry name" value="Immunoglobulins"/>
    <property type="match status" value="1"/>
</dbReference>
<evidence type="ECO:0000256" key="13">
    <source>
        <dbReference type="PROSITE-ProRule" id="PRU00302"/>
    </source>
</evidence>
<evidence type="ECO:0000259" key="19">
    <source>
        <dbReference type="PROSITE" id="PS50835"/>
    </source>
</evidence>
<dbReference type="SMART" id="SM00179">
    <property type="entry name" value="EGF_CA"/>
    <property type="match status" value="2"/>
</dbReference>
<feature type="region of interest" description="Disordered" evidence="15">
    <location>
        <begin position="441"/>
        <end position="478"/>
    </location>
</feature>
<dbReference type="InterPro" id="IPR050691">
    <property type="entry name" value="Hyaluronan_bind_Proteoglycan"/>
</dbReference>
<dbReference type="GO" id="GO:0007155">
    <property type="term" value="P:cell adhesion"/>
    <property type="evidence" value="ECO:0007669"/>
    <property type="project" value="InterPro"/>
</dbReference>
<dbReference type="SMART" id="SM00445">
    <property type="entry name" value="LINK"/>
    <property type="match status" value="2"/>
</dbReference>
<dbReference type="Ensembl" id="ENSDCDT00010068650.1">
    <property type="protein sequence ID" value="ENSDCDP00010057959.1"/>
    <property type="gene ID" value="ENSDCDG00010032705.1"/>
</dbReference>
<feature type="domain" description="Link" evidence="21">
    <location>
        <begin position="253"/>
        <end position="349"/>
    </location>
</feature>
<proteinExistence type="predicted"/>
<dbReference type="Gene3D" id="3.10.100.10">
    <property type="entry name" value="Mannose-Binding Protein A, subunit A"/>
    <property type="match status" value="3"/>
</dbReference>